<evidence type="ECO:0000259" key="6">
    <source>
        <dbReference type="Pfam" id="PF00501"/>
    </source>
</evidence>
<dbReference type="Proteomes" id="UP000240904">
    <property type="component" value="Unassembled WGS sequence"/>
</dbReference>
<dbReference type="AlphaFoldDB" id="A0A2T3N307"/>
<dbReference type="Gene3D" id="3.40.50.12780">
    <property type="entry name" value="N-terminal domain of ligase-like"/>
    <property type="match status" value="1"/>
</dbReference>
<dbReference type="SUPFAM" id="SSF56801">
    <property type="entry name" value="Acetyl-CoA synthetase-like"/>
    <property type="match status" value="1"/>
</dbReference>
<dbReference type="GO" id="GO:0016874">
    <property type="term" value="F:ligase activity"/>
    <property type="evidence" value="ECO:0007669"/>
    <property type="project" value="UniProtKB-KW"/>
</dbReference>
<dbReference type="PROSITE" id="PS00455">
    <property type="entry name" value="AMP_BINDING"/>
    <property type="match status" value="1"/>
</dbReference>
<keyword evidence="4" id="KW-0443">Lipid metabolism</keyword>
<dbReference type="GO" id="GO:0070566">
    <property type="term" value="F:adenylyltransferase activity"/>
    <property type="evidence" value="ECO:0007669"/>
    <property type="project" value="TreeGrafter"/>
</dbReference>
<dbReference type="PANTHER" id="PTHR22754">
    <property type="entry name" value="DISCO-INTERACTING PROTEIN 2 DIP2 -RELATED"/>
    <property type="match status" value="1"/>
</dbReference>
<dbReference type="PANTHER" id="PTHR22754:SF32">
    <property type="entry name" value="DISCO-INTERACTING PROTEIN 2"/>
    <property type="match status" value="1"/>
</dbReference>
<feature type="domain" description="AMP-dependent synthetase/ligase" evidence="6">
    <location>
        <begin position="14"/>
        <end position="409"/>
    </location>
</feature>
<gene>
    <name evidence="8" type="ORF">C9I89_04015</name>
</gene>
<sequence>MKVDQASTIMACVEHYAQVQPDSPAYRFLPKGRGQQQVLSYQQLHDRAQKLACHLIARQLRHERAILLFPAGLEFMVALFGCFHAGTVAIPSNLSRNSQHIQRLKGIIDDAKAAVILTTPELEAGLKAQLDRHDITFITVSDQQSETDAPDVIFESPQASDLAFIQYTSGSTSAPKGVMVDHHNLISNIIAIRDTFGTHEKITIGGWIPQFHDMGLIGHILHAAAVGGHYVFMSPLTFIQRPLRWLQLMDNFKCELSTAPNFAYDLCVKKITPEQIANLNLSHWQWAGNGAEPVQAETIEAFCTTFAEAGLKPTVMTPCYGMAETTLMVSSSTNHHLPECYTVCAESLSRGLLQETTVSNVPTQILVGCGTVAANHQVLIVEPDSCQVLKDGQIGEIWVKGPSVAKGYWNKPEKTRQDFAAYTCCGEGPYLRTGDIGTLWQQQLVLSGRLKDLIIICGRNLYPQDLERSLSSASPLVRLNKAAAFTVNQQLILVQELEKGTEKHPDFSTLKNLLNRQITAEYNVIVHDIVFIRANSLPMTSSGKVQRSLCSKLYEQQQLQVVRTAVAALA</sequence>
<proteinExistence type="inferred from homology"/>
<keyword evidence="9" id="KW-1185">Reference proteome</keyword>
<dbReference type="Pfam" id="PF23024">
    <property type="entry name" value="AMP-dom_DIP2-like"/>
    <property type="match status" value="1"/>
</dbReference>
<dbReference type="InterPro" id="IPR040097">
    <property type="entry name" value="FAAL/FAAC"/>
</dbReference>
<dbReference type="InterPro" id="IPR045851">
    <property type="entry name" value="AMP-bd_C_sf"/>
</dbReference>
<dbReference type="RefSeq" id="WP_107282072.1">
    <property type="nucleotide sequence ID" value="NZ_PYMC01000002.1"/>
</dbReference>
<accession>A0A2T3N307</accession>
<reference evidence="8 9" key="1">
    <citation type="submission" date="2018-03" db="EMBL/GenBank/DDBJ databases">
        <title>Whole genome sequencing of Histamine producing bacteria.</title>
        <authorList>
            <person name="Butler K."/>
        </authorList>
    </citation>
    <scope>NUCLEOTIDE SEQUENCE [LARGE SCALE GENOMIC DNA]</scope>
    <source>
        <strain evidence="8 9">DSM 16190</strain>
    </source>
</reference>
<name>A0A2T3N307_9GAMM</name>
<evidence type="ECO:0000313" key="9">
    <source>
        <dbReference type="Proteomes" id="UP000240904"/>
    </source>
</evidence>
<evidence type="ECO:0000256" key="2">
    <source>
        <dbReference type="ARBA" id="ARBA00022598"/>
    </source>
</evidence>
<keyword evidence="2" id="KW-0436">Ligase</keyword>
<dbReference type="GO" id="GO:0071766">
    <property type="term" value="P:Actinobacterium-type cell wall biogenesis"/>
    <property type="evidence" value="ECO:0007669"/>
    <property type="project" value="UniProtKB-ARBA"/>
</dbReference>
<dbReference type="InterPro" id="IPR000873">
    <property type="entry name" value="AMP-dep_synth/lig_dom"/>
</dbReference>
<dbReference type="CDD" id="cd05931">
    <property type="entry name" value="FAAL"/>
    <property type="match status" value="1"/>
</dbReference>
<evidence type="ECO:0000259" key="7">
    <source>
        <dbReference type="Pfam" id="PF23024"/>
    </source>
</evidence>
<keyword evidence="5" id="KW-1133">Transmembrane helix</keyword>
<organism evidence="8 9">
    <name type="scientific">Photobacterium lipolyticum</name>
    <dbReference type="NCBI Taxonomy" id="266810"/>
    <lineage>
        <taxon>Bacteria</taxon>
        <taxon>Pseudomonadati</taxon>
        <taxon>Pseudomonadota</taxon>
        <taxon>Gammaproteobacteria</taxon>
        <taxon>Vibrionales</taxon>
        <taxon>Vibrionaceae</taxon>
        <taxon>Photobacterium</taxon>
    </lineage>
</organism>
<evidence type="ECO:0000256" key="5">
    <source>
        <dbReference type="SAM" id="Phobius"/>
    </source>
</evidence>
<feature type="domain" description="AMP-binding enzyme C-terminal" evidence="7">
    <location>
        <begin position="452"/>
        <end position="562"/>
    </location>
</feature>
<evidence type="ECO:0000313" key="8">
    <source>
        <dbReference type="EMBL" id="PSW06708.1"/>
    </source>
</evidence>
<protein>
    <submittedName>
        <fullName evidence="8">AMP-dependent synthetase</fullName>
    </submittedName>
</protein>
<dbReference type="Gene3D" id="3.30.300.30">
    <property type="match status" value="1"/>
</dbReference>
<dbReference type="InterPro" id="IPR025110">
    <property type="entry name" value="AMP-bd_C"/>
</dbReference>
<evidence type="ECO:0000256" key="4">
    <source>
        <dbReference type="ARBA" id="ARBA00023098"/>
    </source>
</evidence>
<keyword evidence="3" id="KW-0276">Fatty acid metabolism</keyword>
<dbReference type="InterPro" id="IPR042099">
    <property type="entry name" value="ANL_N_sf"/>
</dbReference>
<dbReference type="GO" id="GO:0005886">
    <property type="term" value="C:plasma membrane"/>
    <property type="evidence" value="ECO:0007669"/>
    <property type="project" value="TreeGrafter"/>
</dbReference>
<evidence type="ECO:0000256" key="1">
    <source>
        <dbReference type="ARBA" id="ARBA00006432"/>
    </source>
</evidence>
<dbReference type="GO" id="GO:0006633">
    <property type="term" value="P:fatty acid biosynthetic process"/>
    <property type="evidence" value="ECO:0007669"/>
    <property type="project" value="TreeGrafter"/>
</dbReference>
<comment type="caution">
    <text evidence="8">The sequence shown here is derived from an EMBL/GenBank/DDBJ whole genome shotgun (WGS) entry which is preliminary data.</text>
</comment>
<dbReference type="Pfam" id="PF00501">
    <property type="entry name" value="AMP-binding"/>
    <property type="match status" value="1"/>
</dbReference>
<keyword evidence="5" id="KW-0812">Transmembrane</keyword>
<keyword evidence="5" id="KW-0472">Membrane</keyword>
<dbReference type="FunFam" id="3.40.50.12780:FF:000013">
    <property type="entry name" value="Long-chain-fatty-acid--AMP ligase FadD32"/>
    <property type="match status" value="1"/>
</dbReference>
<comment type="similarity">
    <text evidence="1">Belongs to the ATP-dependent AMP-binding enzyme family.</text>
</comment>
<evidence type="ECO:0000256" key="3">
    <source>
        <dbReference type="ARBA" id="ARBA00022832"/>
    </source>
</evidence>
<feature type="transmembrane region" description="Helical" evidence="5">
    <location>
        <begin position="65"/>
        <end position="90"/>
    </location>
</feature>
<dbReference type="InterPro" id="IPR020845">
    <property type="entry name" value="AMP-binding_CS"/>
</dbReference>
<dbReference type="OrthoDB" id="9757559at2"/>
<dbReference type="EMBL" id="PYMC01000002">
    <property type="protein sequence ID" value="PSW06708.1"/>
    <property type="molecule type" value="Genomic_DNA"/>
</dbReference>